<dbReference type="PANTHER" id="PTHR14659:SF1">
    <property type="entry name" value="ALPHA- AND GAMMA-ADAPTIN-BINDING PROTEIN P34"/>
    <property type="match status" value="1"/>
</dbReference>
<organism evidence="2 3">
    <name type="scientific">Paramuricea clavata</name>
    <name type="common">Red gorgonian</name>
    <name type="synonym">Violescent sea-whip</name>
    <dbReference type="NCBI Taxonomy" id="317549"/>
    <lineage>
        <taxon>Eukaryota</taxon>
        <taxon>Metazoa</taxon>
        <taxon>Cnidaria</taxon>
        <taxon>Anthozoa</taxon>
        <taxon>Octocorallia</taxon>
        <taxon>Malacalcyonacea</taxon>
        <taxon>Plexauridae</taxon>
        <taxon>Paramuricea</taxon>
    </lineage>
</organism>
<dbReference type="EMBL" id="CACRXK020000509">
    <property type="protein sequence ID" value="CAB3982511.1"/>
    <property type="molecule type" value="Genomic_DNA"/>
</dbReference>
<reference evidence="2" key="1">
    <citation type="submission" date="2020-04" db="EMBL/GenBank/DDBJ databases">
        <authorList>
            <person name="Alioto T."/>
            <person name="Alioto T."/>
            <person name="Gomez Garrido J."/>
        </authorList>
    </citation>
    <scope>NUCLEOTIDE SEQUENCE</scope>
    <source>
        <strain evidence="2">A484AB</strain>
    </source>
</reference>
<dbReference type="Gene3D" id="3.40.50.11960">
    <property type="match status" value="1"/>
</dbReference>
<comment type="caution">
    <text evidence="2">The sequence shown here is derived from an EMBL/GenBank/DDBJ whole genome shotgun (WGS) entry which is preliminary data.</text>
</comment>
<dbReference type="OrthoDB" id="1741717at2759"/>
<gene>
    <name evidence="2" type="ORF">PACLA_8A057846</name>
</gene>
<evidence type="ECO:0000256" key="1">
    <source>
        <dbReference type="SAM" id="MobiDB-lite"/>
    </source>
</evidence>
<evidence type="ECO:0000313" key="3">
    <source>
        <dbReference type="Proteomes" id="UP001152795"/>
    </source>
</evidence>
<accession>A0A6S7GAZ9</accession>
<dbReference type="Pfam" id="PF10199">
    <property type="entry name" value="Adaptin_binding"/>
    <property type="match status" value="1"/>
</dbReference>
<keyword evidence="3" id="KW-1185">Reference proteome</keyword>
<dbReference type="PANTHER" id="PTHR14659">
    <property type="entry name" value="ALPHA- AND GAMMA-ADAPTIN-BINDING PROTEIN P34"/>
    <property type="match status" value="1"/>
</dbReference>
<protein>
    <submittedName>
        <fullName evidence="2">Uncharacterized protein</fullName>
    </submittedName>
</protein>
<dbReference type="AlphaFoldDB" id="A0A6S7GAZ9"/>
<proteinExistence type="predicted"/>
<feature type="compositionally biased region" description="Basic and acidic residues" evidence="1">
    <location>
        <begin position="198"/>
        <end position="208"/>
    </location>
</feature>
<dbReference type="InterPro" id="IPR019341">
    <property type="entry name" value="Alpha/Gamma-adaptin-bd_p34"/>
</dbReference>
<evidence type="ECO:0000313" key="2">
    <source>
        <dbReference type="EMBL" id="CAB3982511.1"/>
    </source>
</evidence>
<dbReference type="Proteomes" id="UP001152795">
    <property type="component" value="Unassembled WGS sequence"/>
</dbReference>
<sequence length="290" mass="33122">MAYERPYKILHKILLSTSLICLPEITNDKVSTQKPLDGVNYHPWRIENKYYCAEVKFLVVANHNERPDWLTKNEMQFTAVVILFDQIQSSFEEAKEWLPDVESQDASVLLLVGSKSQQTVTDDGEKKDTSSLTSEVLQFSIKHSFEFIDLNEEIDPEDDFPDTVGFPRIVQALHATEWPDLEMKGQATTTTRDLSSNEDTKAFSENKTAEEIVSQNETFHDMFDGIMDEADMDSEPSFDKLFSQMKLMKEKAESLPHSERKAYAEQVAVAFWNAIGGDEDEIEGLGLFQK</sequence>
<name>A0A6S7GAZ9_PARCT</name>
<feature type="region of interest" description="Disordered" evidence="1">
    <location>
        <begin position="188"/>
        <end position="208"/>
    </location>
</feature>